<dbReference type="Proteomes" id="UP000316476">
    <property type="component" value="Unassembled WGS sequence"/>
</dbReference>
<dbReference type="Gene3D" id="3.10.620.30">
    <property type="match status" value="1"/>
</dbReference>
<evidence type="ECO:0000313" key="2">
    <source>
        <dbReference type="EMBL" id="TWU65111.1"/>
    </source>
</evidence>
<name>A0A5C6FS08_9PLAN</name>
<sequence length="598" mass="66805">MIDPIADSPHAIRQTVWALPLTHGLGVILALGFCVGCDLPERPIVDKKPAARPTLPSDEETFEVPTTVWNDDWDAWFYYVMDQRPVGYSHISARMGAQRRDDFLIDVPAAPALELMRTETRSNSLWFDVRDVIRFDRGNASFIQSLSQVTRESVEGELRSFWSQLRVGPAETQSIGVVENDQLSIETFRGQRRITQNAPWEDSVRGAMAVIQSLQSSPMQPGETRKIKHILPITNELATVNLSAISKTSVPWHDGTTRMLLEVIEEVNTGGQTSNELVLWVDDEGQIQRTFTPALRLLSYRVNKEELPDLLEPADGPGAQLDIDNLAMTPPAWAAVEGKKIDAPERASRVAFVITPIRENPEQPTVLEPAPDQYFNRMKDGRIRLLISRQREKVSQGFEPYETESGPGDTRPTSLLNFNASNVRELGRVALKGLDLTERDMAVELNRTVHTLVQQSTYAGQFTRASDVLLASQGGAMESSVLLAALLRERKLPSRLALGLVYVPGDQPKLAFTVWTLALADGSWVSLDPVTGREAPADRIVLKMLDTTKPIDRDVFVPIFQWMQNTKIRVQGFSLKKEEEPVAEEDDLNSELLLPLSQ</sequence>
<dbReference type="SUPFAM" id="SSF54001">
    <property type="entry name" value="Cysteine proteinases"/>
    <property type="match status" value="1"/>
</dbReference>
<gene>
    <name evidence="2" type="ORF">V7x_06570</name>
</gene>
<dbReference type="InterPro" id="IPR038765">
    <property type="entry name" value="Papain-like_cys_pep_sf"/>
</dbReference>
<dbReference type="EMBL" id="SJPZ01000001">
    <property type="protein sequence ID" value="TWU65111.1"/>
    <property type="molecule type" value="Genomic_DNA"/>
</dbReference>
<evidence type="ECO:0000259" key="1">
    <source>
        <dbReference type="Pfam" id="PF01841"/>
    </source>
</evidence>
<organism evidence="2 3">
    <name type="scientific">Crateriforma conspicua</name>
    <dbReference type="NCBI Taxonomy" id="2527996"/>
    <lineage>
        <taxon>Bacteria</taxon>
        <taxon>Pseudomonadati</taxon>
        <taxon>Planctomycetota</taxon>
        <taxon>Planctomycetia</taxon>
        <taxon>Planctomycetales</taxon>
        <taxon>Planctomycetaceae</taxon>
        <taxon>Crateriforma</taxon>
    </lineage>
</organism>
<dbReference type="InterPro" id="IPR002931">
    <property type="entry name" value="Transglutaminase-like"/>
</dbReference>
<feature type="domain" description="Transglutaminase-like" evidence="1">
    <location>
        <begin position="439"/>
        <end position="529"/>
    </location>
</feature>
<proteinExistence type="predicted"/>
<comment type="caution">
    <text evidence="2">The sequence shown here is derived from an EMBL/GenBank/DDBJ whole genome shotgun (WGS) entry which is preliminary data.</text>
</comment>
<dbReference type="AlphaFoldDB" id="A0A5C6FS08"/>
<protein>
    <recommendedName>
        <fullName evidence="1">Transglutaminase-like domain-containing protein</fullName>
    </recommendedName>
</protein>
<evidence type="ECO:0000313" key="3">
    <source>
        <dbReference type="Proteomes" id="UP000316476"/>
    </source>
</evidence>
<reference evidence="2 3" key="1">
    <citation type="submission" date="2019-02" db="EMBL/GenBank/DDBJ databases">
        <title>Deep-cultivation of Planctomycetes and their phenomic and genomic characterization uncovers novel biology.</title>
        <authorList>
            <person name="Wiegand S."/>
            <person name="Jogler M."/>
            <person name="Boedeker C."/>
            <person name="Pinto D."/>
            <person name="Vollmers J."/>
            <person name="Rivas-Marin E."/>
            <person name="Kohn T."/>
            <person name="Peeters S.H."/>
            <person name="Heuer A."/>
            <person name="Rast P."/>
            <person name="Oberbeckmann S."/>
            <person name="Bunk B."/>
            <person name="Jeske O."/>
            <person name="Meyerdierks A."/>
            <person name="Storesund J.E."/>
            <person name="Kallscheuer N."/>
            <person name="Luecker S."/>
            <person name="Lage O.M."/>
            <person name="Pohl T."/>
            <person name="Merkel B.J."/>
            <person name="Hornburger P."/>
            <person name="Mueller R.-W."/>
            <person name="Bruemmer F."/>
            <person name="Labrenz M."/>
            <person name="Spormann A.M."/>
            <person name="Op Den Camp H."/>
            <person name="Overmann J."/>
            <person name="Amann R."/>
            <person name="Jetten M.S.M."/>
            <person name="Mascher T."/>
            <person name="Medema M.H."/>
            <person name="Devos D.P."/>
            <person name="Kaster A.-K."/>
            <person name="Ovreas L."/>
            <person name="Rohde M."/>
            <person name="Galperin M.Y."/>
            <person name="Jogler C."/>
        </authorList>
    </citation>
    <scope>NUCLEOTIDE SEQUENCE [LARGE SCALE GENOMIC DNA]</scope>
    <source>
        <strain evidence="2 3">V7</strain>
    </source>
</reference>
<dbReference type="RefSeq" id="WP_197135926.1">
    <property type="nucleotide sequence ID" value="NZ_SJPZ01000001.1"/>
</dbReference>
<dbReference type="Pfam" id="PF01841">
    <property type="entry name" value="Transglut_core"/>
    <property type="match status" value="1"/>
</dbReference>
<accession>A0A5C6FS08</accession>